<gene>
    <name evidence="4" type="ORF">CKF59_05695</name>
</gene>
<reference evidence="4 5" key="1">
    <citation type="submission" date="2017-08" db="EMBL/GenBank/DDBJ databases">
        <title>Reclassification of Bisgaard taxon 37 and 44.</title>
        <authorList>
            <person name="Christensen H."/>
        </authorList>
    </citation>
    <scope>NUCLEOTIDE SEQUENCE [LARGE SCALE GENOMIC DNA]</scope>
    <source>
        <strain evidence="4 5">EEAB3T1</strain>
    </source>
</reference>
<evidence type="ECO:0000256" key="3">
    <source>
        <dbReference type="SAM" id="MobiDB-lite"/>
    </source>
</evidence>
<feature type="binding site" evidence="2">
    <location>
        <position position="114"/>
    </location>
    <ligand>
        <name>Mg(2+)</name>
        <dbReference type="ChEBI" id="CHEBI:18420"/>
        <label>1</label>
        <note>catalytic</note>
    </ligand>
</feature>
<keyword evidence="2" id="KW-0479">Metal-binding</keyword>
<feature type="compositionally biased region" description="Polar residues" evidence="3">
    <location>
        <begin position="296"/>
        <end position="305"/>
    </location>
</feature>
<dbReference type="Pfam" id="PF00459">
    <property type="entry name" value="Inositol_P"/>
    <property type="match status" value="1"/>
</dbReference>
<proteinExistence type="inferred from homology"/>
<feature type="binding site" evidence="2">
    <location>
        <position position="111"/>
    </location>
    <ligand>
        <name>Mg(2+)</name>
        <dbReference type="ChEBI" id="CHEBI:18420"/>
        <label>1</label>
        <note>catalytic</note>
    </ligand>
</feature>
<dbReference type="PANTHER" id="PTHR20854:SF4">
    <property type="entry name" value="INOSITOL-1-MONOPHOSPHATASE-RELATED"/>
    <property type="match status" value="1"/>
</dbReference>
<feature type="compositionally biased region" description="Low complexity" evidence="3">
    <location>
        <begin position="279"/>
        <end position="290"/>
    </location>
</feature>
<dbReference type="Gene3D" id="3.30.540.10">
    <property type="entry name" value="Fructose-1,6-Bisphosphatase, subunit A, domain 1"/>
    <property type="match status" value="1"/>
</dbReference>
<evidence type="ECO:0000256" key="2">
    <source>
        <dbReference type="PIRSR" id="PIRSR600760-2"/>
    </source>
</evidence>
<feature type="binding site" evidence="2">
    <location>
        <position position="113"/>
    </location>
    <ligand>
        <name>Mg(2+)</name>
        <dbReference type="ChEBI" id="CHEBI:18420"/>
        <label>1</label>
        <note>catalytic</note>
    </ligand>
</feature>
<evidence type="ECO:0000256" key="1">
    <source>
        <dbReference type="ARBA" id="ARBA00009759"/>
    </source>
</evidence>
<dbReference type="InterPro" id="IPR000760">
    <property type="entry name" value="Inositol_monophosphatase-like"/>
</dbReference>
<dbReference type="OrthoDB" id="9785695at2"/>
<dbReference type="GO" id="GO:0046872">
    <property type="term" value="F:metal ion binding"/>
    <property type="evidence" value="ECO:0007669"/>
    <property type="project" value="UniProtKB-KW"/>
</dbReference>
<feature type="binding site" evidence="2">
    <location>
        <position position="90"/>
    </location>
    <ligand>
        <name>Mg(2+)</name>
        <dbReference type="ChEBI" id="CHEBI:18420"/>
        <label>2</label>
    </ligand>
</feature>
<organism evidence="4 5">
    <name type="scientific">Psittacicella gerlachiana</name>
    <dbReference type="NCBI Taxonomy" id="2028574"/>
    <lineage>
        <taxon>Bacteria</taxon>
        <taxon>Pseudomonadati</taxon>
        <taxon>Pseudomonadota</taxon>
        <taxon>Gammaproteobacteria</taxon>
        <taxon>Pasteurellales</taxon>
        <taxon>Psittacicellaceae</taxon>
        <taxon>Psittacicella</taxon>
    </lineage>
</organism>
<evidence type="ECO:0008006" key="6">
    <source>
        <dbReference type="Google" id="ProtNLM"/>
    </source>
</evidence>
<accession>A0A3A1Y9C1</accession>
<dbReference type="GO" id="GO:0008934">
    <property type="term" value="F:inositol monophosphate 1-phosphatase activity"/>
    <property type="evidence" value="ECO:0007669"/>
    <property type="project" value="TreeGrafter"/>
</dbReference>
<dbReference type="RefSeq" id="WP_119534994.1">
    <property type="nucleotide sequence ID" value="NZ_NRJF01000170.1"/>
</dbReference>
<comment type="caution">
    <text evidence="4">The sequence shown here is derived from an EMBL/GenBank/DDBJ whole genome shotgun (WGS) entry which is preliminary data.</text>
</comment>
<dbReference type="GO" id="GO:0006020">
    <property type="term" value="P:inositol metabolic process"/>
    <property type="evidence" value="ECO:0007669"/>
    <property type="project" value="TreeGrafter"/>
</dbReference>
<keyword evidence="5" id="KW-1185">Reference proteome</keyword>
<dbReference type="PANTHER" id="PTHR20854">
    <property type="entry name" value="INOSITOL MONOPHOSPHATASE"/>
    <property type="match status" value="1"/>
</dbReference>
<sequence>MSNTSSELLASKYTPEQLLQDLPELFKNSIFIPVCSCLVNAGALATTIKSDQLAVAYKDDNTEVTYVDKMLSEYFNLTLPSIFGDFAISEENMSAYPDFDMKTSRCWWLVDPIDGTKGYAQGRQDYCHMVSFIDQGQALITFVYEPELGRIHYAVKGIGVFMVQLDLEAFAYFWQQQQVSKEEFAQLVRQAGTKAYLDAHVTYLHPFKFKRVIHTDTVNTFEYLVNPGTGNDNINLGVTPAYFQYLEQQNQDYFRCLGNAQLMLVKHMRAWRKYAFSQNQQNEEQNPNQQGKSEEANQGTSQETNQKTNQELNFAHYQQTLNFWRQLTNPSLQVNSKAEKTFFSSEFNLNNFRKHFALWSKDRDQQRTEQASQEQTDELQALAQANAQLGYQKNTSSAKAVNADLESLELSNWGLQLEHQSRKLPFYLQAYDLEHLDNDDFKNLVRRLASIFVPQLNQELNLGYGQQKVCLNLHHFPDLNVLAAHNALEHHQRQDLLEHYLTLGNKSVKESQEKKLQFLPEEVKFYARILIHLTAELSAYVSEHPHPRFLINKENKNEAYQSIRLIQGARTQQAFGMFELPYHYQNFSLETFHSAGYKSSLVFATLDNNRLTNYLLPNAMKIWDVAPSLVYAQSSTSPNATVFNLVDINQIPWRTTNIDFSSEDVFPLIMSEDFTSIPFVLDVAGLLYLQLPHLLNFRRQIHQLSVANQRYCSQHPHEQEQFLAQEAQRQLTTAQVIDLGLTSVAKEAWLLSQQSPAQEATQPAQEA</sequence>
<comment type="similarity">
    <text evidence="1">Belongs to the inositol monophosphatase superfamily.</text>
</comment>
<name>A0A3A1Y9C1_9GAMM</name>
<dbReference type="SUPFAM" id="SSF56655">
    <property type="entry name" value="Carbohydrate phosphatase"/>
    <property type="match status" value="1"/>
</dbReference>
<feature type="region of interest" description="Disordered" evidence="3">
    <location>
        <begin position="279"/>
        <end position="305"/>
    </location>
</feature>
<comment type="cofactor">
    <cofactor evidence="2">
        <name>Mg(2+)</name>
        <dbReference type="ChEBI" id="CHEBI:18420"/>
    </cofactor>
</comment>
<dbReference type="Proteomes" id="UP000265964">
    <property type="component" value="Unassembled WGS sequence"/>
</dbReference>
<dbReference type="GO" id="GO:0007165">
    <property type="term" value="P:signal transduction"/>
    <property type="evidence" value="ECO:0007669"/>
    <property type="project" value="TreeGrafter"/>
</dbReference>
<keyword evidence="2" id="KW-0460">Magnesium</keyword>
<dbReference type="EMBL" id="NRJF01000170">
    <property type="protein sequence ID" value="RIY34275.1"/>
    <property type="molecule type" value="Genomic_DNA"/>
</dbReference>
<dbReference type="AlphaFoldDB" id="A0A3A1Y9C1"/>
<evidence type="ECO:0000313" key="4">
    <source>
        <dbReference type="EMBL" id="RIY34275.1"/>
    </source>
</evidence>
<evidence type="ECO:0000313" key="5">
    <source>
        <dbReference type="Proteomes" id="UP000265964"/>
    </source>
</evidence>
<protein>
    <recommendedName>
        <fullName evidence="6">Inositol monophosphatase family protein</fullName>
    </recommendedName>
</protein>